<dbReference type="EMBL" id="JAJJMB010012006">
    <property type="protein sequence ID" value="KAI3893129.1"/>
    <property type="molecule type" value="Genomic_DNA"/>
</dbReference>
<name>A0AAD4SBF0_9MAGN</name>
<keyword evidence="1" id="KW-0505">Motor protein</keyword>
<dbReference type="AlphaFoldDB" id="A0AAD4SBF0"/>
<evidence type="ECO:0000256" key="2">
    <source>
        <dbReference type="PROSITE-ProRule" id="PRU00283"/>
    </source>
</evidence>
<dbReference type="PANTHER" id="PTHR47968">
    <property type="entry name" value="CENTROMERE PROTEIN E"/>
    <property type="match status" value="1"/>
</dbReference>
<evidence type="ECO:0000259" key="3">
    <source>
        <dbReference type="PROSITE" id="PS50067"/>
    </source>
</evidence>
<dbReference type="PROSITE" id="PS50067">
    <property type="entry name" value="KINESIN_MOTOR_2"/>
    <property type="match status" value="1"/>
</dbReference>
<dbReference type="GO" id="GO:0003777">
    <property type="term" value="F:microtubule motor activity"/>
    <property type="evidence" value="ECO:0007669"/>
    <property type="project" value="InterPro"/>
</dbReference>
<dbReference type="Proteomes" id="UP001202328">
    <property type="component" value="Unassembled WGS sequence"/>
</dbReference>
<dbReference type="InterPro" id="IPR001752">
    <property type="entry name" value="Kinesin_motor_dom"/>
</dbReference>
<organism evidence="4 5">
    <name type="scientific">Papaver atlanticum</name>
    <dbReference type="NCBI Taxonomy" id="357466"/>
    <lineage>
        <taxon>Eukaryota</taxon>
        <taxon>Viridiplantae</taxon>
        <taxon>Streptophyta</taxon>
        <taxon>Embryophyta</taxon>
        <taxon>Tracheophyta</taxon>
        <taxon>Spermatophyta</taxon>
        <taxon>Magnoliopsida</taxon>
        <taxon>Ranunculales</taxon>
        <taxon>Papaveraceae</taxon>
        <taxon>Papaveroideae</taxon>
        <taxon>Papaver</taxon>
    </lineage>
</organism>
<evidence type="ECO:0000256" key="1">
    <source>
        <dbReference type="ARBA" id="ARBA00023175"/>
    </source>
</evidence>
<dbReference type="Gene3D" id="3.40.850.10">
    <property type="entry name" value="Kinesin motor domain"/>
    <property type="match status" value="1"/>
</dbReference>
<evidence type="ECO:0000313" key="4">
    <source>
        <dbReference type="EMBL" id="KAI3893129.1"/>
    </source>
</evidence>
<evidence type="ECO:0000313" key="5">
    <source>
        <dbReference type="Proteomes" id="UP001202328"/>
    </source>
</evidence>
<protein>
    <recommendedName>
        <fullName evidence="3">Kinesin motor domain-containing protein</fullName>
    </recommendedName>
</protein>
<dbReference type="InterPro" id="IPR036961">
    <property type="entry name" value="Kinesin_motor_dom_sf"/>
</dbReference>
<dbReference type="PANTHER" id="PTHR47968:SF23">
    <property type="entry name" value="KINESIN-LIKE PROTEIN KIN-7A"/>
    <property type="match status" value="1"/>
</dbReference>
<dbReference type="GO" id="GO:0005524">
    <property type="term" value="F:ATP binding"/>
    <property type="evidence" value="ECO:0007669"/>
    <property type="project" value="InterPro"/>
</dbReference>
<gene>
    <name evidence="4" type="ORF">MKW98_028631</name>
</gene>
<comment type="caution">
    <text evidence="4">The sequence shown here is derived from an EMBL/GenBank/DDBJ whole genome shotgun (WGS) entry which is preliminary data.</text>
</comment>
<keyword evidence="5" id="KW-1185">Reference proteome</keyword>
<reference evidence="4" key="1">
    <citation type="submission" date="2022-04" db="EMBL/GenBank/DDBJ databases">
        <title>A functionally conserved STORR gene fusion in Papaver species that diverged 16.8 million years ago.</title>
        <authorList>
            <person name="Catania T."/>
        </authorList>
    </citation>
    <scope>NUCLEOTIDE SEQUENCE</scope>
    <source>
        <strain evidence="4">S-188037</strain>
    </source>
</reference>
<dbReference type="InterPro" id="IPR027417">
    <property type="entry name" value="P-loop_NTPase"/>
</dbReference>
<dbReference type="SUPFAM" id="SSF52540">
    <property type="entry name" value="P-loop containing nucleoside triphosphate hydrolases"/>
    <property type="match status" value="1"/>
</dbReference>
<sequence length="136" mass="15572">MSVSCNIISELETIESCLHENSTHVKSFVATLDLGDLAGSERAAQTKTDGTRLKEGCHINRSLLTLMIVIRKIRWIDNFYLLIQYWRKVGSCTIPRFKAYTNIATFCWGILSNCKHMYHESRLESYGTITEHPLIC</sequence>
<dbReference type="GO" id="GO:0008017">
    <property type="term" value="F:microtubule binding"/>
    <property type="evidence" value="ECO:0007669"/>
    <property type="project" value="InterPro"/>
</dbReference>
<dbReference type="InterPro" id="IPR027640">
    <property type="entry name" value="Kinesin-like_fam"/>
</dbReference>
<dbReference type="Pfam" id="PF00225">
    <property type="entry name" value="Kinesin"/>
    <property type="match status" value="1"/>
</dbReference>
<feature type="domain" description="Kinesin motor" evidence="3">
    <location>
        <begin position="1"/>
        <end position="136"/>
    </location>
</feature>
<comment type="similarity">
    <text evidence="2">Belongs to the TRAFAC class myosin-kinesin ATPase superfamily. Kinesin family.</text>
</comment>
<dbReference type="GO" id="GO:0007018">
    <property type="term" value="P:microtubule-based movement"/>
    <property type="evidence" value="ECO:0007669"/>
    <property type="project" value="InterPro"/>
</dbReference>
<comment type="caution">
    <text evidence="2">Lacks conserved residue(s) required for the propagation of feature annotation.</text>
</comment>
<accession>A0AAD4SBF0</accession>
<proteinExistence type="inferred from homology"/>